<dbReference type="InterPro" id="IPR013216">
    <property type="entry name" value="Methyltransf_11"/>
</dbReference>
<keyword evidence="2 7" id="KW-0489">Methyltransferase</keyword>
<dbReference type="InterPro" id="IPR029063">
    <property type="entry name" value="SAM-dependent_MTases_sf"/>
</dbReference>
<dbReference type="Gene3D" id="3.40.50.150">
    <property type="entry name" value="Vaccinia Virus protein VP39"/>
    <property type="match status" value="1"/>
</dbReference>
<dbReference type="Proteomes" id="UP000547528">
    <property type="component" value="Unassembled WGS sequence"/>
</dbReference>
<dbReference type="FunFam" id="3.40.50.150:FF:000461">
    <property type="entry name" value="Sarcosine/dimethylglycine N-methyltransferase"/>
    <property type="match status" value="1"/>
</dbReference>
<keyword evidence="3 7" id="KW-0808">Transferase</keyword>
<comment type="caution">
    <text evidence="7">The sequence shown here is derived from an EMBL/GenBank/DDBJ whole genome shotgun (WGS) entry which is preliminary data.</text>
</comment>
<evidence type="ECO:0000256" key="5">
    <source>
        <dbReference type="ARBA" id="ARBA00060542"/>
    </source>
</evidence>
<dbReference type="GO" id="GO:0052729">
    <property type="term" value="F:dimethylglycine N-methyltransferase activity"/>
    <property type="evidence" value="ECO:0007669"/>
    <property type="project" value="UniProtKB-ARBA"/>
</dbReference>
<evidence type="ECO:0000256" key="4">
    <source>
        <dbReference type="ARBA" id="ARBA00022691"/>
    </source>
</evidence>
<comment type="pathway">
    <text evidence="5">Amine and polyamine biosynthesis; betaine biosynthesis via glycine pathway; betaine from glycine: step 3/3.</text>
</comment>
<sequence length="275" mass="30411">MPQYEDERVAQAAYDNPDADWFYSQIWGGEDIHLGLYQEDGESIAVASRRTMDQMAARLGQRSIDDVVDLGSGYCGASRFLSRRFGAAVLSVNVSPEQNRRARALNSDAGLGEAVALVDGSYTNVPAEDRSFDLAWSQDAFLHSDRRGAAIAEAARVLRPGGELLFTDPMSADDTSQELLGPVLDRLHLPSLGSPAQYRAHAADAGLVEVGFEDHTEQLATHYGRVLQESQKRIDELRRSASEEYLEHMMRGLQNWVDAGSRGLLAWGIFHFRKP</sequence>
<dbReference type="EMBL" id="JACIBT010000001">
    <property type="protein sequence ID" value="MBB3666700.1"/>
    <property type="molecule type" value="Genomic_DNA"/>
</dbReference>
<feature type="domain" description="Methyltransferase type 11" evidence="6">
    <location>
        <begin position="68"/>
        <end position="166"/>
    </location>
</feature>
<evidence type="ECO:0000313" key="7">
    <source>
        <dbReference type="EMBL" id="MBB3666700.1"/>
    </source>
</evidence>
<accession>A0A7W5TPH8</accession>
<dbReference type="Pfam" id="PF08241">
    <property type="entry name" value="Methyltransf_11"/>
    <property type="match status" value="1"/>
</dbReference>
<keyword evidence="8" id="KW-1185">Reference proteome</keyword>
<comment type="similarity">
    <text evidence="1">Belongs to the methyltransferase superfamily.</text>
</comment>
<dbReference type="CDD" id="cd02440">
    <property type="entry name" value="AdoMet_MTases"/>
    <property type="match status" value="1"/>
</dbReference>
<dbReference type="SUPFAM" id="SSF53335">
    <property type="entry name" value="S-adenosyl-L-methionine-dependent methyltransferases"/>
    <property type="match status" value="1"/>
</dbReference>
<evidence type="ECO:0000259" key="6">
    <source>
        <dbReference type="Pfam" id="PF08241"/>
    </source>
</evidence>
<dbReference type="GO" id="GO:0019286">
    <property type="term" value="P:glycine betaine biosynthetic process from glycine"/>
    <property type="evidence" value="ECO:0007669"/>
    <property type="project" value="UniProtKB-ARBA"/>
</dbReference>
<protein>
    <submittedName>
        <fullName evidence="7">SAM-dependent methyltransferase</fullName>
    </submittedName>
</protein>
<dbReference type="AlphaFoldDB" id="A0A7W5TPH8"/>
<evidence type="ECO:0000313" key="8">
    <source>
        <dbReference type="Proteomes" id="UP000547528"/>
    </source>
</evidence>
<dbReference type="PANTHER" id="PTHR44068">
    <property type="entry name" value="ZGC:194242"/>
    <property type="match status" value="1"/>
</dbReference>
<dbReference type="InterPro" id="IPR050447">
    <property type="entry name" value="Erg6_SMT_methyltransf"/>
</dbReference>
<evidence type="ECO:0000256" key="2">
    <source>
        <dbReference type="ARBA" id="ARBA00022603"/>
    </source>
</evidence>
<keyword evidence="4" id="KW-0949">S-adenosyl-L-methionine</keyword>
<reference evidence="7 8" key="1">
    <citation type="submission" date="2020-08" db="EMBL/GenBank/DDBJ databases">
        <title>Sequencing the genomes of 1000 actinobacteria strains.</title>
        <authorList>
            <person name="Klenk H.-P."/>
        </authorList>
    </citation>
    <scope>NUCLEOTIDE SEQUENCE [LARGE SCALE GENOMIC DNA]</scope>
    <source>
        <strain evidence="7 8">DSM 28238</strain>
    </source>
</reference>
<organism evidence="7 8">
    <name type="scientific">Garicola koreensis</name>
    <dbReference type="NCBI Taxonomy" id="1262554"/>
    <lineage>
        <taxon>Bacteria</taxon>
        <taxon>Bacillati</taxon>
        <taxon>Actinomycetota</taxon>
        <taxon>Actinomycetes</taxon>
        <taxon>Micrococcales</taxon>
        <taxon>Micrococcaceae</taxon>
        <taxon>Garicola</taxon>
    </lineage>
</organism>
<dbReference type="RefSeq" id="WP_183357114.1">
    <property type="nucleotide sequence ID" value="NZ_BAABKR010000005.1"/>
</dbReference>
<name>A0A7W5TPH8_9MICC</name>
<dbReference type="PANTHER" id="PTHR44068:SF11">
    <property type="entry name" value="GERANYL DIPHOSPHATE 2-C-METHYLTRANSFERASE"/>
    <property type="match status" value="1"/>
</dbReference>
<gene>
    <name evidence="7" type="ORF">FHX47_000293</name>
</gene>
<evidence type="ECO:0000256" key="1">
    <source>
        <dbReference type="ARBA" id="ARBA00008361"/>
    </source>
</evidence>
<evidence type="ECO:0000256" key="3">
    <source>
        <dbReference type="ARBA" id="ARBA00022679"/>
    </source>
</evidence>
<proteinExistence type="inferred from homology"/>
<dbReference type="GO" id="GO:0032259">
    <property type="term" value="P:methylation"/>
    <property type="evidence" value="ECO:0007669"/>
    <property type="project" value="UniProtKB-KW"/>
</dbReference>